<reference evidence="2" key="1">
    <citation type="submission" date="2019-03" db="EMBL/GenBank/DDBJ databases">
        <title>WGS assembly of Setaria viridis.</title>
        <authorList>
            <person name="Huang P."/>
            <person name="Jenkins J."/>
            <person name="Grimwood J."/>
            <person name="Barry K."/>
            <person name="Healey A."/>
            <person name="Mamidi S."/>
            <person name="Sreedasyam A."/>
            <person name="Shu S."/>
            <person name="Feldman M."/>
            <person name="Wu J."/>
            <person name="Yu Y."/>
            <person name="Chen C."/>
            <person name="Johnson J."/>
            <person name="Rokhsar D."/>
            <person name="Baxter I."/>
            <person name="Schmutz J."/>
            <person name="Brutnell T."/>
            <person name="Kellogg E."/>
        </authorList>
    </citation>
    <scope>NUCLEOTIDE SEQUENCE [LARGE SCALE GENOMIC DNA]</scope>
</reference>
<dbReference type="Gramene" id="TKW39292">
    <property type="protein sequence ID" value="TKW39292"/>
    <property type="gene ID" value="SEVIR_1G169000v2"/>
</dbReference>
<feature type="region of interest" description="Disordered" evidence="1">
    <location>
        <begin position="57"/>
        <end position="90"/>
    </location>
</feature>
<proteinExistence type="predicted"/>
<accession>A0A4U6WA96</accession>
<protein>
    <submittedName>
        <fullName evidence="2">Uncharacterized protein</fullName>
    </submittedName>
</protein>
<sequence length="154" mass="16955">MEGSTPAAEVDGCKKRPLELGRPAFMAREGGAYHVLEMPKKHRCGYHMANPSRARSHLLTCGNAGGGDGTSSREEKKKRGSWSSTSRKESGAYTILEMPKKYKCDPARSNSAFTNALDAEDARLLAMCFRETSVTNKYRQELQAVAAARRTQLI</sequence>
<organism evidence="2 3">
    <name type="scientific">Setaria viridis</name>
    <name type="common">Green bristlegrass</name>
    <name type="synonym">Setaria italica subsp. viridis</name>
    <dbReference type="NCBI Taxonomy" id="4556"/>
    <lineage>
        <taxon>Eukaryota</taxon>
        <taxon>Viridiplantae</taxon>
        <taxon>Streptophyta</taxon>
        <taxon>Embryophyta</taxon>
        <taxon>Tracheophyta</taxon>
        <taxon>Spermatophyta</taxon>
        <taxon>Magnoliopsida</taxon>
        <taxon>Liliopsida</taxon>
        <taxon>Poales</taxon>
        <taxon>Poaceae</taxon>
        <taxon>PACMAD clade</taxon>
        <taxon>Panicoideae</taxon>
        <taxon>Panicodae</taxon>
        <taxon>Paniceae</taxon>
        <taxon>Cenchrinae</taxon>
        <taxon>Setaria</taxon>
    </lineage>
</organism>
<keyword evidence="3" id="KW-1185">Reference proteome</keyword>
<dbReference type="EMBL" id="CM016552">
    <property type="protein sequence ID" value="TKW39292.1"/>
    <property type="molecule type" value="Genomic_DNA"/>
</dbReference>
<evidence type="ECO:0000256" key="1">
    <source>
        <dbReference type="SAM" id="MobiDB-lite"/>
    </source>
</evidence>
<evidence type="ECO:0000313" key="3">
    <source>
        <dbReference type="Proteomes" id="UP000298652"/>
    </source>
</evidence>
<gene>
    <name evidence="2" type="ORF">SEVIR_1G169000v2</name>
</gene>
<dbReference type="AlphaFoldDB" id="A0A4U6WA96"/>
<dbReference type="Proteomes" id="UP000298652">
    <property type="component" value="Chromosome 1"/>
</dbReference>
<name>A0A4U6WA96_SETVI</name>
<evidence type="ECO:0000313" key="2">
    <source>
        <dbReference type="EMBL" id="TKW39292.1"/>
    </source>
</evidence>